<dbReference type="Gene3D" id="1.20.1300.10">
    <property type="entry name" value="Fumarate reductase/succinate dehydrogenase, transmembrane subunit"/>
    <property type="match status" value="1"/>
</dbReference>
<dbReference type="InterPro" id="IPR000701">
    <property type="entry name" value="SuccDH_FuR_B_TM-su"/>
</dbReference>
<dbReference type="SUPFAM" id="SSF81343">
    <property type="entry name" value="Fumarate reductase respiratory complex transmembrane subunits"/>
    <property type="match status" value="1"/>
</dbReference>
<dbReference type="CDD" id="cd03500">
    <property type="entry name" value="SQR_TypeA_SdhD_like"/>
    <property type="match status" value="1"/>
</dbReference>
<evidence type="ECO:0000313" key="10">
    <source>
        <dbReference type="Proteomes" id="UP000184295"/>
    </source>
</evidence>
<dbReference type="OrthoDB" id="67843at2"/>
<keyword evidence="4" id="KW-0479">Metal-binding</keyword>
<dbReference type="Proteomes" id="UP000184295">
    <property type="component" value="Unassembled WGS sequence"/>
</dbReference>
<proteinExistence type="predicted"/>
<evidence type="ECO:0000256" key="3">
    <source>
        <dbReference type="ARBA" id="ARBA00022692"/>
    </source>
</evidence>
<organism evidence="9 10">
    <name type="scientific">Ferrithrix thermotolerans DSM 19514</name>
    <dbReference type="NCBI Taxonomy" id="1121881"/>
    <lineage>
        <taxon>Bacteria</taxon>
        <taxon>Bacillati</taxon>
        <taxon>Actinomycetota</taxon>
        <taxon>Acidimicrobiia</taxon>
        <taxon>Acidimicrobiales</taxon>
        <taxon>Acidimicrobiaceae</taxon>
        <taxon>Ferrithrix</taxon>
    </lineage>
</organism>
<keyword evidence="2" id="KW-0349">Heme</keyword>
<keyword evidence="10" id="KW-1185">Reference proteome</keyword>
<evidence type="ECO:0000256" key="4">
    <source>
        <dbReference type="ARBA" id="ARBA00022723"/>
    </source>
</evidence>
<evidence type="ECO:0000313" key="9">
    <source>
        <dbReference type="EMBL" id="SHE49673.1"/>
    </source>
</evidence>
<dbReference type="InterPro" id="IPR034804">
    <property type="entry name" value="SQR/QFR_C/D"/>
</dbReference>
<dbReference type="STRING" id="1121881.SAMN02745225_00786"/>
<evidence type="ECO:0000256" key="1">
    <source>
        <dbReference type="ARBA" id="ARBA00004370"/>
    </source>
</evidence>
<accession>A0A1M4TZ82</accession>
<comment type="subcellular location">
    <subcellularLocation>
        <location evidence="1">Membrane</location>
    </subcellularLocation>
</comment>
<dbReference type="RefSeq" id="WP_072788917.1">
    <property type="nucleotide sequence ID" value="NZ_FQUL01000007.1"/>
</dbReference>
<feature type="transmembrane region" description="Helical" evidence="8">
    <location>
        <begin position="30"/>
        <end position="53"/>
    </location>
</feature>
<evidence type="ECO:0000256" key="5">
    <source>
        <dbReference type="ARBA" id="ARBA00022989"/>
    </source>
</evidence>
<keyword evidence="7 8" id="KW-0472">Membrane</keyword>
<evidence type="ECO:0000256" key="2">
    <source>
        <dbReference type="ARBA" id="ARBA00022617"/>
    </source>
</evidence>
<keyword evidence="3 8" id="KW-0812">Transmembrane</keyword>
<gene>
    <name evidence="9" type="ORF">SAMN02745225_00786</name>
</gene>
<evidence type="ECO:0000256" key="8">
    <source>
        <dbReference type="SAM" id="Phobius"/>
    </source>
</evidence>
<name>A0A1M4TZ82_9ACTN</name>
<feature type="transmembrane region" description="Helical" evidence="8">
    <location>
        <begin position="107"/>
        <end position="131"/>
    </location>
</feature>
<evidence type="ECO:0000256" key="6">
    <source>
        <dbReference type="ARBA" id="ARBA00023004"/>
    </source>
</evidence>
<reference evidence="10" key="1">
    <citation type="submission" date="2016-11" db="EMBL/GenBank/DDBJ databases">
        <authorList>
            <person name="Varghese N."/>
            <person name="Submissions S."/>
        </authorList>
    </citation>
    <scope>NUCLEOTIDE SEQUENCE [LARGE SCALE GENOMIC DNA]</scope>
    <source>
        <strain evidence="10">DSM 19514</strain>
    </source>
</reference>
<dbReference type="GO" id="GO:0016020">
    <property type="term" value="C:membrane"/>
    <property type="evidence" value="ECO:0007669"/>
    <property type="project" value="UniProtKB-SubCell"/>
</dbReference>
<dbReference type="GO" id="GO:0046872">
    <property type="term" value="F:metal ion binding"/>
    <property type="evidence" value="ECO:0007669"/>
    <property type="project" value="UniProtKB-KW"/>
</dbReference>
<evidence type="ECO:0000256" key="7">
    <source>
        <dbReference type="ARBA" id="ARBA00023136"/>
    </source>
</evidence>
<keyword evidence="6" id="KW-0408">Iron</keyword>
<dbReference type="AlphaFoldDB" id="A0A1M4TZ82"/>
<sequence>MASVIKSPQSRDVSPQRRASRQNFETWSWLFMRVSGIILFFLALVHFFIMHILHDVTTTTVAFVAARYQNPLWKIFDWLLLSLGLLHGTNGLRYIMDDYVRSPLKRVLVKSTVYGVSGILFFVGTLTIITFK</sequence>
<dbReference type="EMBL" id="FQUL01000007">
    <property type="protein sequence ID" value="SHE49673.1"/>
    <property type="molecule type" value="Genomic_DNA"/>
</dbReference>
<feature type="transmembrane region" description="Helical" evidence="8">
    <location>
        <begin position="73"/>
        <end position="95"/>
    </location>
</feature>
<protein>
    <submittedName>
        <fullName evidence="9">Succinate dehydrogenase / fumarate reductase membrane anchor subunit</fullName>
    </submittedName>
</protein>
<keyword evidence="5 8" id="KW-1133">Transmembrane helix</keyword>
<dbReference type="Pfam" id="PF01127">
    <property type="entry name" value="Sdh_cyt"/>
    <property type="match status" value="1"/>
</dbReference>